<keyword evidence="10" id="KW-0808">Transferase</keyword>
<keyword evidence="5" id="KW-0443">Lipid metabolism</keyword>
<dbReference type="GO" id="GO:0008654">
    <property type="term" value="P:phospholipid biosynthetic process"/>
    <property type="evidence" value="ECO:0007669"/>
    <property type="project" value="UniProtKB-KW"/>
</dbReference>
<sequence length="253" mass="27343">MVKSFIAISGYYLLIAWTTTKNNILQVSGFAPSTTSTVLPPRLASSALFSFDGNNKGGNSFSVPDIDFSSIGDSLSNFDVDRVVSNVKGDGEPLGSRGEYYTVAQFVLIFCIVIGGLPYAGPAFQFIGGPGLLLGGLVVTLKSFGDLGSDSLSPYPSPPRGGALKTDGIYEKMRHPMYTGLLMVMAGLSIATNSADRLLLTALLWYLLEVKSDKEEDFLMEEYGQEYIDYKAAVPGKFVPADLLDDMPWNQKE</sequence>
<dbReference type="Pfam" id="PF04191">
    <property type="entry name" value="PEMT"/>
    <property type="match status" value="1"/>
</dbReference>
<dbReference type="AlphaFoldDB" id="A0A9K3KN06"/>
<evidence type="ECO:0000256" key="4">
    <source>
        <dbReference type="ARBA" id="ARBA00022989"/>
    </source>
</evidence>
<evidence type="ECO:0000256" key="1">
    <source>
        <dbReference type="ARBA" id="ARBA00004127"/>
    </source>
</evidence>
<dbReference type="GO" id="GO:0005783">
    <property type="term" value="C:endoplasmic reticulum"/>
    <property type="evidence" value="ECO:0007669"/>
    <property type="project" value="TreeGrafter"/>
</dbReference>
<dbReference type="Proteomes" id="UP000693970">
    <property type="component" value="Unassembled WGS sequence"/>
</dbReference>
<protein>
    <submittedName>
        <fullName evidence="10">Protein-S-isoprenylcysteine methyltransferase</fullName>
    </submittedName>
</protein>
<gene>
    <name evidence="10" type="ORF">IV203_005769</name>
</gene>
<keyword evidence="8" id="KW-1208">Phospholipid metabolism</keyword>
<dbReference type="GO" id="GO:0032259">
    <property type="term" value="P:methylation"/>
    <property type="evidence" value="ECO:0007669"/>
    <property type="project" value="UniProtKB-KW"/>
</dbReference>
<keyword evidence="6 9" id="KW-0472">Membrane</keyword>
<keyword evidence="7" id="KW-0594">Phospholipid biosynthesis</keyword>
<keyword evidence="2" id="KW-0444">Lipid biosynthesis</keyword>
<accession>A0A9K3KN06</accession>
<dbReference type="OrthoDB" id="206739at2759"/>
<evidence type="ECO:0000256" key="5">
    <source>
        <dbReference type="ARBA" id="ARBA00023098"/>
    </source>
</evidence>
<dbReference type="PANTHER" id="PTHR12714">
    <property type="entry name" value="PROTEIN-S ISOPRENYLCYSTEINE O-METHYLTRANSFERASE"/>
    <property type="match status" value="1"/>
</dbReference>
<evidence type="ECO:0000256" key="3">
    <source>
        <dbReference type="ARBA" id="ARBA00022692"/>
    </source>
</evidence>
<dbReference type="GO" id="GO:0004671">
    <property type="term" value="F:protein C-terminal S-isoprenylcysteine carboxyl O-methyltransferase activity"/>
    <property type="evidence" value="ECO:0007669"/>
    <property type="project" value="TreeGrafter"/>
</dbReference>
<evidence type="ECO:0000256" key="6">
    <source>
        <dbReference type="ARBA" id="ARBA00023136"/>
    </source>
</evidence>
<keyword evidence="4 9" id="KW-1133">Transmembrane helix</keyword>
<proteinExistence type="predicted"/>
<evidence type="ECO:0000256" key="7">
    <source>
        <dbReference type="ARBA" id="ARBA00023209"/>
    </source>
</evidence>
<reference evidence="10" key="2">
    <citation type="submission" date="2021-04" db="EMBL/GenBank/DDBJ databases">
        <authorList>
            <person name="Podell S."/>
        </authorList>
    </citation>
    <scope>NUCLEOTIDE SEQUENCE</scope>
    <source>
        <strain evidence="10">Hildebrandi</strain>
    </source>
</reference>
<keyword evidence="10" id="KW-0489">Methyltransferase</keyword>
<evidence type="ECO:0000313" key="11">
    <source>
        <dbReference type="Proteomes" id="UP000693970"/>
    </source>
</evidence>
<keyword evidence="3 9" id="KW-0812">Transmembrane</keyword>
<comment type="subcellular location">
    <subcellularLocation>
        <location evidence="1">Endomembrane system</location>
        <topology evidence="1">Multi-pass membrane protein</topology>
    </subcellularLocation>
</comment>
<evidence type="ECO:0000313" key="10">
    <source>
        <dbReference type="EMBL" id="KAG7346700.1"/>
    </source>
</evidence>
<evidence type="ECO:0000256" key="2">
    <source>
        <dbReference type="ARBA" id="ARBA00022516"/>
    </source>
</evidence>
<feature type="transmembrane region" description="Helical" evidence="9">
    <location>
        <begin position="100"/>
        <end position="117"/>
    </location>
</feature>
<dbReference type="EMBL" id="JAGRRH010000021">
    <property type="protein sequence ID" value="KAG7346700.1"/>
    <property type="molecule type" value="Genomic_DNA"/>
</dbReference>
<dbReference type="PANTHER" id="PTHR12714:SF26">
    <property type="entry name" value="ISOPRENYLCYSTEINE CARBOXYLMETHYLTRANSFERASE FAMILY PROTEIN"/>
    <property type="match status" value="1"/>
</dbReference>
<organism evidence="10 11">
    <name type="scientific">Nitzschia inconspicua</name>
    <dbReference type="NCBI Taxonomy" id="303405"/>
    <lineage>
        <taxon>Eukaryota</taxon>
        <taxon>Sar</taxon>
        <taxon>Stramenopiles</taxon>
        <taxon>Ochrophyta</taxon>
        <taxon>Bacillariophyta</taxon>
        <taxon>Bacillariophyceae</taxon>
        <taxon>Bacillariophycidae</taxon>
        <taxon>Bacillariales</taxon>
        <taxon>Bacillariaceae</taxon>
        <taxon>Nitzschia</taxon>
    </lineage>
</organism>
<dbReference type="InterPro" id="IPR007318">
    <property type="entry name" value="Phopholipid_MeTrfase"/>
</dbReference>
<comment type="caution">
    <text evidence="10">The sequence shown here is derived from an EMBL/GenBank/DDBJ whole genome shotgun (WGS) entry which is preliminary data.</text>
</comment>
<evidence type="ECO:0000256" key="9">
    <source>
        <dbReference type="SAM" id="Phobius"/>
    </source>
</evidence>
<reference evidence="10" key="1">
    <citation type="journal article" date="2021" name="Sci. Rep.">
        <title>Diploid genomic architecture of Nitzschia inconspicua, an elite biomass production diatom.</title>
        <authorList>
            <person name="Oliver A."/>
            <person name="Podell S."/>
            <person name="Pinowska A."/>
            <person name="Traller J.C."/>
            <person name="Smith S.R."/>
            <person name="McClure R."/>
            <person name="Beliaev A."/>
            <person name="Bohutskyi P."/>
            <person name="Hill E.A."/>
            <person name="Rabines A."/>
            <person name="Zheng H."/>
            <person name="Allen L.Z."/>
            <person name="Kuo A."/>
            <person name="Grigoriev I.V."/>
            <person name="Allen A.E."/>
            <person name="Hazlebeck D."/>
            <person name="Allen E.E."/>
        </authorList>
    </citation>
    <scope>NUCLEOTIDE SEQUENCE</scope>
    <source>
        <strain evidence="10">Hildebrandi</strain>
    </source>
</reference>
<evidence type="ECO:0000256" key="8">
    <source>
        <dbReference type="ARBA" id="ARBA00023264"/>
    </source>
</evidence>
<name>A0A9K3KN06_9STRA</name>
<keyword evidence="11" id="KW-1185">Reference proteome</keyword>